<evidence type="ECO:0000313" key="2">
    <source>
        <dbReference type="Proteomes" id="UP000014041"/>
    </source>
</evidence>
<accession>R8Y3D8</accession>
<evidence type="ECO:0000313" key="1">
    <source>
        <dbReference type="EMBL" id="EOQ63883.1"/>
    </source>
</evidence>
<dbReference type="EMBL" id="APQJ01000007">
    <property type="protein sequence ID" value="EOQ63883.1"/>
    <property type="molecule type" value="Genomic_DNA"/>
</dbReference>
<dbReference type="HOGENOM" id="CLU_645004_0_0_6"/>
<dbReference type="RefSeq" id="WP_016138368.1">
    <property type="nucleotide sequence ID" value="NZ_KB976986.1"/>
</dbReference>
<dbReference type="PATRIC" id="fig|1217690.3.peg.1494"/>
<organism evidence="1 2">
    <name type="scientific">Acinetobacter calcoaceticus ANC 3811</name>
    <dbReference type="NCBI Taxonomy" id="1217690"/>
    <lineage>
        <taxon>Bacteria</taxon>
        <taxon>Pseudomonadati</taxon>
        <taxon>Pseudomonadota</taxon>
        <taxon>Gammaproteobacteria</taxon>
        <taxon>Moraxellales</taxon>
        <taxon>Moraxellaceae</taxon>
        <taxon>Acinetobacter</taxon>
        <taxon>Acinetobacter calcoaceticus/baumannii complex</taxon>
    </lineage>
</organism>
<dbReference type="AlphaFoldDB" id="R8Y3D8"/>
<protein>
    <submittedName>
        <fullName evidence="1">Uncharacterized protein</fullName>
    </submittedName>
</protein>
<dbReference type="InterPro" id="IPR046203">
    <property type="entry name" value="DUF6236"/>
</dbReference>
<proteinExistence type="predicted"/>
<dbReference type="Proteomes" id="UP000014041">
    <property type="component" value="Unassembled WGS sequence"/>
</dbReference>
<sequence length="425" mass="48858">MNKIEIIESILLDLKENRQIVNAILSFEKEYNHGMMNDLPYEARNNFYEFFSDFKYNKKYIKNDDLENIHYLINNLSNHLDEYLSNNSGKTRTALLTIINSMRTLPNIKTFDFLPVESFSQKSKSKNSQYIDRGILLYPGNVQATQNGFTLTEGMSQEDMFYYALYWDKIVVSSSVVNIDLPCDLEFMRQGVLEKLYSLQYPKNSPYKSGGNIQNFASHELWVFGDVASEKLRAEGEDWTICHANGEPQYMPEHKKDANMTRLRLSKCLPYPIVNDENSVEKLLNFKLKRSAELAALHESIDNLIVKLPKNTLHALKESEIKRFNNAVEELDKTLLERFAFTDKRSVEFNLNFDPINIIERVGAIGTAILADNGLNTGFPYLTTATFLTSLISIQKVFGVTFNQYAKDDIKLEYISKAKSANIIP</sequence>
<dbReference type="Pfam" id="PF19749">
    <property type="entry name" value="DUF6236"/>
    <property type="match status" value="1"/>
</dbReference>
<comment type="caution">
    <text evidence="1">The sequence shown here is derived from an EMBL/GenBank/DDBJ whole genome shotgun (WGS) entry which is preliminary data.</text>
</comment>
<gene>
    <name evidence="1" type="ORF">F935_01513</name>
</gene>
<name>R8Y3D8_ACICA</name>
<reference evidence="1 2" key="1">
    <citation type="submission" date="2013-02" db="EMBL/GenBank/DDBJ databases">
        <title>The Genome Sequence of Acinetobacter sp. ANC 3811.</title>
        <authorList>
            <consortium name="The Broad Institute Genome Sequencing Platform"/>
            <consortium name="The Broad Institute Genome Sequencing Center for Infectious Disease"/>
            <person name="Cerqueira G."/>
            <person name="Feldgarden M."/>
            <person name="Courvalin P."/>
            <person name="Perichon B."/>
            <person name="Grillot-Courvalin C."/>
            <person name="Clermont D."/>
            <person name="Rocha E."/>
            <person name="Yoon E.-J."/>
            <person name="Nemec A."/>
            <person name="Walker B."/>
            <person name="Young S.K."/>
            <person name="Zeng Q."/>
            <person name="Gargeya S."/>
            <person name="Fitzgerald M."/>
            <person name="Haas B."/>
            <person name="Abouelleil A."/>
            <person name="Alvarado L."/>
            <person name="Arachchi H.M."/>
            <person name="Berlin A.M."/>
            <person name="Chapman S.B."/>
            <person name="Dewar J."/>
            <person name="Goldberg J."/>
            <person name="Griggs A."/>
            <person name="Gujja S."/>
            <person name="Hansen M."/>
            <person name="Howarth C."/>
            <person name="Imamovic A."/>
            <person name="Larimer J."/>
            <person name="McCowan C."/>
            <person name="Murphy C."/>
            <person name="Neiman D."/>
            <person name="Pearson M."/>
            <person name="Priest M."/>
            <person name="Roberts A."/>
            <person name="Saif S."/>
            <person name="Shea T."/>
            <person name="Sisk P."/>
            <person name="Sykes S."/>
            <person name="Wortman J."/>
            <person name="Nusbaum C."/>
            <person name="Birren B."/>
        </authorList>
    </citation>
    <scope>NUCLEOTIDE SEQUENCE [LARGE SCALE GENOMIC DNA]</scope>
    <source>
        <strain evidence="1 2">ANC 3811</strain>
    </source>
</reference>